<reference evidence="1" key="1">
    <citation type="submission" date="2022-07" db="EMBL/GenBank/DDBJ databases">
        <authorList>
            <person name="Trinca V."/>
            <person name="Uliana J.V.C."/>
            <person name="Torres T.T."/>
            <person name="Ward R.J."/>
            <person name="Monesi N."/>
        </authorList>
    </citation>
    <scope>NUCLEOTIDE SEQUENCE</scope>
    <source>
        <strain evidence="1">HSMRA1968</strain>
        <tissue evidence="1">Whole embryos</tissue>
    </source>
</reference>
<keyword evidence="2" id="KW-1185">Reference proteome</keyword>
<evidence type="ECO:0000313" key="2">
    <source>
        <dbReference type="Proteomes" id="UP001151699"/>
    </source>
</evidence>
<dbReference type="Proteomes" id="UP001151699">
    <property type="component" value="Chromosome C"/>
</dbReference>
<organism evidence="1 2">
    <name type="scientific">Pseudolycoriella hygida</name>
    <dbReference type="NCBI Taxonomy" id="35572"/>
    <lineage>
        <taxon>Eukaryota</taxon>
        <taxon>Metazoa</taxon>
        <taxon>Ecdysozoa</taxon>
        <taxon>Arthropoda</taxon>
        <taxon>Hexapoda</taxon>
        <taxon>Insecta</taxon>
        <taxon>Pterygota</taxon>
        <taxon>Neoptera</taxon>
        <taxon>Endopterygota</taxon>
        <taxon>Diptera</taxon>
        <taxon>Nematocera</taxon>
        <taxon>Sciaroidea</taxon>
        <taxon>Sciaridae</taxon>
        <taxon>Pseudolycoriella</taxon>
    </lineage>
</organism>
<dbReference type="AlphaFoldDB" id="A0A9Q0MRM8"/>
<sequence>MHILIAMNKALRIITGSVSSTSTPTEWLSVLANIEPPEVRRMKAFLRQWNKLMSLDELPIQNDLRNVPRLRLSSRKPTWLIHEQIDYTYCPTDHWKAIWEQGNVRYHDLVDDPTTRQVGFEIPRKAWVTLNRLRTGHSLLASLGSEIILRNRIEHVPPTQIHVVMDCSVWKKEYQPGTKVVVVMYQRQKFKFK</sequence>
<gene>
    <name evidence="1" type="ORF">Bhyg_14481</name>
</gene>
<dbReference type="OrthoDB" id="6765698at2759"/>
<name>A0A9Q0MRM8_9DIPT</name>
<comment type="caution">
    <text evidence="1">The sequence shown here is derived from an EMBL/GenBank/DDBJ whole genome shotgun (WGS) entry which is preliminary data.</text>
</comment>
<protein>
    <submittedName>
        <fullName evidence="1">Uncharacterized protein</fullName>
    </submittedName>
</protein>
<evidence type="ECO:0000313" key="1">
    <source>
        <dbReference type="EMBL" id="KAJ6635895.1"/>
    </source>
</evidence>
<dbReference type="EMBL" id="WJQU01000004">
    <property type="protein sequence ID" value="KAJ6635895.1"/>
    <property type="molecule type" value="Genomic_DNA"/>
</dbReference>
<accession>A0A9Q0MRM8</accession>
<proteinExistence type="predicted"/>